<feature type="transmembrane region" description="Helical" evidence="1">
    <location>
        <begin position="112"/>
        <end position="130"/>
    </location>
</feature>
<evidence type="ECO:0000256" key="1">
    <source>
        <dbReference type="SAM" id="Phobius"/>
    </source>
</evidence>
<feature type="transmembrane region" description="Helical" evidence="1">
    <location>
        <begin position="90"/>
        <end position="106"/>
    </location>
</feature>
<feature type="transmembrane region" description="Helical" evidence="1">
    <location>
        <begin position="36"/>
        <end position="55"/>
    </location>
</feature>
<feature type="transmembrane region" description="Helical" evidence="1">
    <location>
        <begin position="6"/>
        <end position="24"/>
    </location>
</feature>
<organism evidence="2 3">
    <name type="scientific">Candidatus Kerfeldbacteria bacterium CG15_BIG_FIL_POST_REV_8_21_14_020_45_12</name>
    <dbReference type="NCBI Taxonomy" id="2014247"/>
    <lineage>
        <taxon>Bacteria</taxon>
        <taxon>Candidatus Kerfeldiibacteriota</taxon>
    </lineage>
</organism>
<dbReference type="EMBL" id="PFGC01000046">
    <property type="protein sequence ID" value="PIW36593.1"/>
    <property type="molecule type" value="Genomic_DNA"/>
</dbReference>
<feature type="transmembrane region" description="Helical" evidence="1">
    <location>
        <begin position="167"/>
        <end position="186"/>
    </location>
</feature>
<protein>
    <recommendedName>
        <fullName evidence="4">PQ-loop repeat-containing protein</fullName>
    </recommendedName>
</protein>
<evidence type="ECO:0008006" key="4">
    <source>
        <dbReference type="Google" id="ProtNLM"/>
    </source>
</evidence>
<feature type="transmembrane region" description="Helical" evidence="1">
    <location>
        <begin position="142"/>
        <end position="161"/>
    </location>
</feature>
<accession>A0A2M7H2Z5</accession>
<feature type="transmembrane region" description="Helical" evidence="1">
    <location>
        <begin position="61"/>
        <end position="81"/>
    </location>
</feature>
<proteinExistence type="predicted"/>
<name>A0A2M7H2Z5_9BACT</name>
<keyword evidence="1" id="KW-1133">Transmembrane helix</keyword>
<evidence type="ECO:0000313" key="2">
    <source>
        <dbReference type="EMBL" id="PIW36593.1"/>
    </source>
</evidence>
<keyword evidence="1" id="KW-0472">Membrane</keyword>
<evidence type="ECO:0000313" key="3">
    <source>
        <dbReference type="Proteomes" id="UP000230292"/>
    </source>
</evidence>
<reference evidence="2 3" key="1">
    <citation type="submission" date="2017-09" db="EMBL/GenBank/DDBJ databases">
        <title>Depth-based differentiation of microbial function through sediment-hosted aquifers and enrichment of novel symbionts in the deep terrestrial subsurface.</title>
        <authorList>
            <person name="Probst A.J."/>
            <person name="Ladd B."/>
            <person name="Jarett J.K."/>
            <person name="Geller-Mcgrath D.E."/>
            <person name="Sieber C.M."/>
            <person name="Emerson J.B."/>
            <person name="Anantharaman K."/>
            <person name="Thomas B.C."/>
            <person name="Malmstrom R."/>
            <person name="Stieglmeier M."/>
            <person name="Klingl A."/>
            <person name="Woyke T."/>
            <person name="Ryan C.M."/>
            <person name="Banfield J.F."/>
        </authorList>
    </citation>
    <scope>NUCLEOTIDE SEQUENCE [LARGE SCALE GENOMIC DNA]</scope>
    <source>
        <strain evidence="2">CG15_BIG_FIL_POST_REV_8_21_14_020_45_12</strain>
    </source>
</reference>
<gene>
    <name evidence="2" type="ORF">COW24_04515</name>
</gene>
<comment type="caution">
    <text evidence="2">The sequence shown here is derived from an EMBL/GenBank/DDBJ whole genome shotgun (WGS) entry which is preliminary data.</text>
</comment>
<dbReference type="AlphaFoldDB" id="A0A2M7H2Z5"/>
<sequence>MQNYHEILGVIAVVIGVVSYVPYFRDIFLNKTKPHAFSWGMWGILTSIAFVAQVTEQAGPGAWVTGITAVACFLISVVSFVKGKRDFPKLDWMFLASAILALLLWWQTKDPLLSVILITVTDALSFCPTFRKGYRNPQEETVSTFMASATKFLIGIVALQSFAVVNWIYQASLVLMNGAFAVMLLVRRQQLRQRSFKR</sequence>
<keyword evidence="1" id="KW-0812">Transmembrane</keyword>
<dbReference type="Proteomes" id="UP000230292">
    <property type="component" value="Unassembled WGS sequence"/>
</dbReference>